<accession>A0CDU2</accession>
<dbReference type="CDD" id="cd00038">
    <property type="entry name" value="CAP_ED"/>
    <property type="match status" value="2"/>
</dbReference>
<dbReference type="AlphaFoldDB" id="A0CDU2"/>
<dbReference type="OrthoDB" id="421226at2759"/>
<name>A0CDU2_PARTE</name>
<dbReference type="HOGENOM" id="CLU_533701_0_0_1"/>
<dbReference type="GeneID" id="5022141"/>
<evidence type="ECO:0000313" key="3">
    <source>
        <dbReference type="Proteomes" id="UP000000600"/>
    </source>
</evidence>
<organism evidence="2 3">
    <name type="scientific">Paramecium tetraurelia</name>
    <dbReference type="NCBI Taxonomy" id="5888"/>
    <lineage>
        <taxon>Eukaryota</taxon>
        <taxon>Sar</taxon>
        <taxon>Alveolata</taxon>
        <taxon>Ciliophora</taxon>
        <taxon>Intramacronucleata</taxon>
        <taxon>Oligohymenophorea</taxon>
        <taxon>Peniculida</taxon>
        <taxon>Parameciidae</taxon>
        <taxon>Paramecium</taxon>
    </lineage>
</organism>
<protein>
    <recommendedName>
        <fullName evidence="1">Cyclic nucleotide-binding domain-containing protein</fullName>
    </recommendedName>
</protein>
<sequence>MNKNCIHKLYKFVKFLLIIIRKREIPKFPLLKSFKNRTQKDETSIAQSLQKYNYCRDMIQKDGFQKFQKFCEFLYLTIRKPGDIILRKGDLGQKFYLILKGTVSLIYYNPKNKKALRLLQDEKVRPYNQQQDCTPNYEDTTLFQSYVFKELHVGDHFGDLALIDEGMVSSTIVCKSDCEFACMDKQHFWKFVGKHISLLDKIKLLRQCSLFEAWTDSELRALSFEFHFKTFHHNQIIFSQGSENVSIYVVSSGFAELMMIKNGQQYLISRIDYGQAFGDDLQINQSTVKCGSPKLEVYAIQKQIMYRFLEQRIELKHLYEEQSIQKRIWRTKRLEQLIQMEQLRQQKELNSKKSSCIQNDTQLLLNTIKESKTVSVQTSSIRRISNYVDNLDFEQKQQQNRQVLIKFNKISPNQSVEYLEINQQRKSSQKKKKEQQEQNQIMSSVSKLLQEYRAIVHSSKLQKIKSSRSFSQNQQVSSLYSPKSSNGTTGINFFITPRRRQFLIQGIPLQK</sequence>
<reference evidence="2 3" key="1">
    <citation type="journal article" date="2006" name="Nature">
        <title>Global trends of whole-genome duplications revealed by the ciliate Paramecium tetraurelia.</title>
        <authorList>
            <consortium name="Genoscope"/>
            <person name="Aury J.-M."/>
            <person name="Jaillon O."/>
            <person name="Duret L."/>
            <person name="Noel B."/>
            <person name="Jubin C."/>
            <person name="Porcel B.M."/>
            <person name="Segurens B."/>
            <person name="Daubin V."/>
            <person name="Anthouard V."/>
            <person name="Aiach N."/>
            <person name="Arnaiz O."/>
            <person name="Billaut A."/>
            <person name="Beisson J."/>
            <person name="Blanc I."/>
            <person name="Bouhouche K."/>
            <person name="Camara F."/>
            <person name="Duharcourt S."/>
            <person name="Guigo R."/>
            <person name="Gogendeau D."/>
            <person name="Katinka M."/>
            <person name="Keller A.-M."/>
            <person name="Kissmehl R."/>
            <person name="Klotz C."/>
            <person name="Koll F."/>
            <person name="Le Moue A."/>
            <person name="Lepere C."/>
            <person name="Malinsky S."/>
            <person name="Nowacki M."/>
            <person name="Nowak J.K."/>
            <person name="Plattner H."/>
            <person name="Poulain J."/>
            <person name="Ruiz F."/>
            <person name="Serrano V."/>
            <person name="Zagulski M."/>
            <person name="Dessen P."/>
            <person name="Betermier M."/>
            <person name="Weissenbach J."/>
            <person name="Scarpelli C."/>
            <person name="Schachter V."/>
            <person name="Sperling L."/>
            <person name="Meyer E."/>
            <person name="Cohen J."/>
            <person name="Wincker P."/>
        </authorList>
    </citation>
    <scope>NUCLEOTIDE SEQUENCE [LARGE SCALE GENOMIC DNA]</scope>
    <source>
        <strain evidence="2 3">Stock d4-2</strain>
    </source>
</reference>
<dbReference type="OMA" id="YLEINQQ"/>
<dbReference type="InterPro" id="IPR000595">
    <property type="entry name" value="cNMP-bd_dom"/>
</dbReference>
<dbReference type="SMART" id="SM00100">
    <property type="entry name" value="cNMP"/>
    <property type="match status" value="2"/>
</dbReference>
<dbReference type="InterPro" id="IPR014710">
    <property type="entry name" value="RmlC-like_jellyroll"/>
</dbReference>
<dbReference type="RefSeq" id="XP_001436356.1">
    <property type="nucleotide sequence ID" value="XM_001436319.1"/>
</dbReference>
<keyword evidence="3" id="KW-1185">Reference proteome</keyword>
<feature type="domain" description="Cyclic nucleotide-binding" evidence="1">
    <location>
        <begin position="75"/>
        <end position="194"/>
    </location>
</feature>
<dbReference type="SUPFAM" id="SSF51206">
    <property type="entry name" value="cAMP-binding domain-like"/>
    <property type="match status" value="2"/>
</dbReference>
<dbReference type="Gene3D" id="2.60.120.10">
    <property type="entry name" value="Jelly Rolls"/>
    <property type="match status" value="2"/>
</dbReference>
<evidence type="ECO:0000313" key="2">
    <source>
        <dbReference type="EMBL" id="CAK68959.1"/>
    </source>
</evidence>
<dbReference type="Proteomes" id="UP000000600">
    <property type="component" value="Unassembled WGS sequence"/>
</dbReference>
<dbReference type="STRING" id="5888.A0CDU2"/>
<dbReference type="PANTHER" id="PTHR23011">
    <property type="entry name" value="CYCLIC NUCLEOTIDE-BINDING DOMAIN CONTAINING PROTEIN"/>
    <property type="match status" value="1"/>
</dbReference>
<dbReference type="KEGG" id="ptm:GSPATT00007171001"/>
<gene>
    <name evidence="2" type="ORF">GSPATT00007171001</name>
</gene>
<dbReference type="InParanoid" id="A0CDU2"/>
<evidence type="ECO:0000259" key="1">
    <source>
        <dbReference type="PROSITE" id="PS50042"/>
    </source>
</evidence>
<dbReference type="PROSITE" id="PS50042">
    <property type="entry name" value="CNMP_BINDING_3"/>
    <property type="match status" value="2"/>
</dbReference>
<feature type="domain" description="Cyclic nucleotide-binding" evidence="1">
    <location>
        <begin position="210"/>
        <end position="279"/>
    </location>
</feature>
<dbReference type="EMBL" id="CT868063">
    <property type="protein sequence ID" value="CAK68959.1"/>
    <property type="molecule type" value="Genomic_DNA"/>
</dbReference>
<proteinExistence type="predicted"/>
<dbReference type="InterPro" id="IPR018490">
    <property type="entry name" value="cNMP-bd_dom_sf"/>
</dbReference>
<dbReference type="PANTHER" id="PTHR23011:SF28">
    <property type="entry name" value="CYCLIC NUCLEOTIDE-BINDING DOMAIN CONTAINING PROTEIN"/>
    <property type="match status" value="1"/>
</dbReference>